<organism evidence="2 3">
    <name type="scientific">Aphanomyces invadans</name>
    <dbReference type="NCBI Taxonomy" id="157072"/>
    <lineage>
        <taxon>Eukaryota</taxon>
        <taxon>Sar</taxon>
        <taxon>Stramenopiles</taxon>
        <taxon>Oomycota</taxon>
        <taxon>Saprolegniomycetes</taxon>
        <taxon>Saprolegniales</taxon>
        <taxon>Verrucalvaceae</taxon>
        <taxon>Aphanomyces</taxon>
    </lineage>
</organism>
<comment type="caution">
    <text evidence="2">The sequence shown here is derived from an EMBL/GenBank/DDBJ whole genome shotgun (WGS) entry which is preliminary data.</text>
</comment>
<dbReference type="EMBL" id="QUSY01000307">
    <property type="protein sequence ID" value="RHY30516.1"/>
    <property type="molecule type" value="Genomic_DNA"/>
</dbReference>
<keyword evidence="3" id="KW-1185">Reference proteome</keyword>
<dbReference type="AlphaFoldDB" id="A0A418AY95"/>
<gene>
    <name evidence="2" type="ORF">DYB32_004250</name>
</gene>
<protein>
    <submittedName>
        <fullName evidence="2">Uncharacterized protein</fullName>
    </submittedName>
</protein>
<evidence type="ECO:0000256" key="1">
    <source>
        <dbReference type="SAM" id="MobiDB-lite"/>
    </source>
</evidence>
<reference evidence="2 3" key="1">
    <citation type="submission" date="2018-08" db="EMBL/GenBank/DDBJ databases">
        <title>Aphanomyces genome sequencing and annotation.</title>
        <authorList>
            <person name="Minardi D."/>
            <person name="Oidtmann B."/>
            <person name="Van Der Giezen M."/>
            <person name="Studholme D.J."/>
        </authorList>
    </citation>
    <scope>NUCLEOTIDE SEQUENCE [LARGE SCALE GENOMIC DNA]</scope>
    <source>
        <strain evidence="2 3">NJM0002</strain>
    </source>
</reference>
<evidence type="ECO:0000313" key="2">
    <source>
        <dbReference type="EMBL" id="RHY30516.1"/>
    </source>
</evidence>
<sequence length="163" mass="17692">MPEPFEVVQAASSWMKRPEGQAELKRIAARGMLETALQTLGSLEAVEQLLRERRKEEAARKADEAERAAQEEQRRLREVKAAAQAQSAEMPVRMDEVRFVDASDEVLGMGGVSEATVECVCDATSDVNVVDEAGMPARVFEANACLAKLDEPMTTSSATSCGC</sequence>
<feature type="region of interest" description="Disordered" evidence="1">
    <location>
        <begin position="54"/>
        <end position="73"/>
    </location>
</feature>
<name>A0A418AY95_9STRA</name>
<accession>A0A418AY95</accession>
<evidence type="ECO:0000313" key="3">
    <source>
        <dbReference type="Proteomes" id="UP000285060"/>
    </source>
</evidence>
<dbReference type="VEuPathDB" id="FungiDB:H310_11567"/>
<dbReference type="Proteomes" id="UP000285060">
    <property type="component" value="Unassembled WGS sequence"/>
</dbReference>
<proteinExistence type="predicted"/>